<accession>A0A2N5CU69</accession>
<dbReference type="Proteomes" id="UP000234483">
    <property type="component" value="Unassembled WGS sequence"/>
</dbReference>
<dbReference type="Pfam" id="PF06719">
    <property type="entry name" value="AraC_N"/>
    <property type="match status" value="1"/>
</dbReference>
<dbReference type="OrthoDB" id="9802263at2"/>
<dbReference type="PANTHER" id="PTHR43436">
    <property type="entry name" value="ARAC-FAMILY TRANSCRIPTIONAL REGULATOR"/>
    <property type="match status" value="1"/>
</dbReference>
<dbReference type="Pfam" id="PF12833">
    <property type="entry name" value="HTH_18"/>
    <property type="match status" value="1"/>
</dbReference>
<dbReference type="PROSITE" id="PS01124">
    <property type="entry name" value="HTH_ARAC_FAMILY_2"/>
    <property type="match status" value="1"/>
</dbReference>
<keyword evidence="2" id="KW-0804">Transcription</keyword>
<reference evidence="4 7" key="2">
    <citation type="submission" date="2018-01" db="EMBL/GenBank/DDBJ databases">
        <title>Complete genome sequence of Caulobacter flavus RHGG3.</title>
        <authorList>
            <person name="Yang E."/>
        </authorList>
    </citation>
    <scope>NUCLEOTIDE SEQUENCE [LARGE SCALE GENOMIC DNA]</scope>
    <source>
        <strain evidence="4 7">RHGG3</strain>
    </source>
</reference>
<name>A0A2N5CU69_9CAUL</name>
<protein>
    <submittedName>
        <fullName evidence="5">AraC family transcriptional regulator CmrA</fullName>
    </submittedName>
</protein>
<proteinExistence type="predicted"/>
<dbReference type="SUPFAM" id="SSF46689">
    <property type="entry name" value="Homeodomain-like"/>
    <property type="match status" value="2"/>
</dbReference>
<evidence type="ECO:0000259" key="3">
    <source>
        <dbReference type="PROSITE" id="PS01124"/>
    </source>
</evidence>
<dbReference type="SMART" id="SM00342">
    <property type="entry name" value="HTH_ARAC"/>
    <property type="match status" value="1"/>
</dbReference>
<evidence type="ECO:0000256" key="2">
    <source>
        <dbReference type="ARBA" id="ARBA00023163"/>
    </source>
</evidence>
<evidence type="ECO:0000313" key="4">
    <source>
        <dbReference type="EMBL" id="AYV48048.1"/>
    </source>
</evidence>
<dbReference type="InterPro" id="IPR009594">
    <property type="entry name" value="Tscrpt_reg_HTH_AraC_N"/>
</dbReference>
<evidence type="ECO:0000313" key="6">
    <source>
        <dbReference type="Proteomes" id="UP000234483"/>
    </source>
</evidence>
<evidence type="ECO:0000313" key="7">
    <source>
        <dbReference type="Proteomes" id="UP000281192"/>
    </source>
</evidence>
<keyword evidence="7" id="KW-1185">Reference proteome</keyword>
<dbReference type="EMBL" id="CP026100">
    <property type="protein sequence ID" value="AYV48048.1"/>
    <property type="molecule type" value="Genomic_DNA"/>
</dbReference>
<gene>
    <name evidence="4" type="ORF">C1707_18285</name>
    <name evidence="5" type="ORF">CFHF_11260</name>
</gene>
<organism evidence="5 6">
    <name type="scientific">Caulobacter flavus</name>
    <dbReference type="NCBI Taxonomy" id="1679497"/>
    <lineage>
        <taxon>Bacteria</taxon>
        <taxon>Pseudomonadati</taxon>
        <taxon>Pseudomonadota</taxon>
        <taxon>Alphaproteobacteria</taxon>
        <taxon>Caulobacterales</taxon>
        <taxon>Caulobacteraceae</taxon>
        <taxon>Caulobacter</taxon>
    </lineage>
</organism>
<dbReference type="PANTHER" id="PTHR43436:SF1">
    <property type="entry name" value="TRANSCRIPTIONAL REGULATORY PROTEIN"/>
    <property type="match status" value="1"/>
</dbReference>
<dbReference type="AlphaFoldDB" id="A0A2N5CU69"/>
<dbReference type="KEGG" id="cfh:C1707_18285"/>
<feature type="domain" description="HTH araC/xylS-type" evidence="3">
    <location>
        <begin position="201"/>
        <end position="299"/>
    </location>
</feature>
<dbReference type="EMBL" id="PJRQ01000021">
    <property type="protein sequence ID" value="PLR16312.1"/>
    <property type="molecule type" value="Genomic_DNA"/>
</dbReference>
<reference evidence="5 6" key="1">
    <citation type="submission" date="2017-12" db="EMBL/GenBank/DDBJ databases">
        <title>The genome sequence of Caulobacter flavus CGMCC1 15093.</title>
        <authorList>
            <person name="Gao J."/>
            <person name="Mao X."/>
            <person name="Sun J."/>
        </authorList>
    </citation>
    <scope>NUCLEOTIDE SEQUENCE [LARGE SCALE GENOMIC DNA]</scope>
    <source>
        <strain evidence="5 6">CGMCC1 15093</strain>
    </source>
</reference>
<sequence>MLNTSAPAQAGCPRHPALAEAIERSVSTDGVHPTAIAGMWLARMSEPSPPVHGVHEAAVCIIAQGRKQVMLGEEVYVYDHARFLVVSVDVPVVGQVIEASADAPYLCVRLDIDPRRLNELILEIDPGPVRNAPAPSLALSPTTPELFDAVVRLVRLLENPADIPVLAPLIQREILYRLLRTDQGPRLREIAACESRLGQVSRAILWLKTNYQRPFRMDTLAAEARMSPSALHQHFKAITAMSPLQYQKQLRLQEARRLILAQGLDAATAGHNVGYDSPSQFSREYSRLFGAPPLRDATRLRSRPELVRTA</sequence>
<evidence type="ECO:0000313" key="5">
    <source>
        <dbReference type="EMBL" id="PLR16312.1"/>
    </source>
</evidence>
<dbReference type="GO" id="GO:0003700">
    <property type="term" value="F:DNA-binding transcription factor activity"/>
    <property type="evidence" value="ECO:0007669"/>
    <property type="project" value="InterPro"/>
</dbReference>
<dbReference type="Gene3D" id="1.10.10.60">
    <property type="entry name" value="Homeodomain-like"/>
    <property type="match status" value="1"/>
</dbReference>
<dbReference type="InterPro" id="IPR009057">
    <property type="entry name" value="Homeodomain-like_sf"/>
</dbReference>
<dbReference type="Proteomes" id="UP000281192">
    <property type="component" value="Chromosome"/>
</dbReference>
<dbReference type="InterPro" id="IPR018060">
    <property type="entry name" value="HTH_AraC"/>
</dbReference>
<keyword evidence="1" id="KW-0805">Transcription regulation</keyword>
<dbReference type="GO" id="GO:0043565">
    <property type="term" value="F:sequence-specific DNA binding"/>
    <property type="evidence" value="ECO:0007669"/>
    <property type="project" value="InterPro"/>
</dbReference>
<dbReference type="RefSeq" id="WP_101713101.1">
    <property type="nucleotide sequence ID" value="NZ_CP026100.1"/>
</dbReference>
<evidence type="ECO:0000256" key="1">
    <source>
        <dbReference type="ARBA" id="ARBA00023015"/>
    </source>
</evidence>